<evidence type="ECO:0000259" key="1">
    <source>
        <dbReference type="PROSITE" id="PS50943"/>
    </source>
</evidence>
<organism evidence="2 3">
    <name type="scientific">Faecousia intestinalis</name>
    <dbReference type="NCBI Taxonomy" id="3133167"/>
    <lineage>
        <taxon>Bacteria</taxon>
        <taxon>Bacillati</taxon>
        <taxon>Bacillota</taxon>
        <taxon>Clostridia</taxon>
        <taxon>Eubacteriales</taxon>
        <taxon>Oscillospiraceae</taxon>
        <taxon>Faecousia</taxon>
    </lineage>
</organism>
<reference evidence="2 3" key="1">
    <citation type="submission" date="2024-03" db="EMBL/GenBank/DDBJ databases">
        <title>Human intestinal bacterial collection.</title>
        <authorList>
            <person name="Pauvert C."/>
            <person name="Hitch T.C.A."/>
            <person name="Clavel T."/>
        </authorList>
    </citation>
    <scope>NUCLEOTIDE SEQUENCE [LARGE SCALE GENOMIC DNA]</scope>
    <source>
        <strain evidence="2 3">CLA-AA-H192</strain>
    </source>
</reference>
<gene>
    <name evidence="2" type="ORF">WMO66_08010</name>
</gene>
<dbReference type="Proteomes" id="UP001491552">
    <property type="component" value="Unassembled WGS sequence"/>
</dbReference>
<dbReference type="RefSeq" id="WP_294492964.1">
    <property type="nucleotide sequence ID" value="NZ_JBBMFF010000219.1"/>
</dbReference>
<dbReference type="PROSITE" id="PS50943">
    <property type="entry name" value="HTH_CROC1"/>
    <property type="match status" value="1"/>
</dbReference>
<protein>
    <submittedName>
        <fullName evidence="2">Helix-turn-helix transcriptional regulator</fullName>
    </submittedName>
</protein>
<evidence type="ECO:0000313" key="2">
    <source>
        <dbReference type="EMBL" id="MEQ2511189.1"/>
    </source>
</evidence>
<dbReference type="SUPFAM" id="SSF47413">
    <property type="entry name" value="lambda repressor-like DNA-binding domains"/>
    <property type="match status" value="1"/>
</dbReference>
<comment type="caution">
    <text evidence="2">The sequence shown here is derived from an EMBL/GenBank/DDBJ whole genome shotgun (WGS) entry which is preliminary data.</text>
</comment>
<evidence type="ECO:0000313" key="3">
    <source>
        <dbReference type="Proteomes" id="UP001491552"/>
    </source>
</evidence>
<keyword evidence="3" id="KW-1185">Reference proteome</keyword>
<name>A0ABV1G706_9FIRM</name>
<proteinExistence type="predicted"/>
<dbReference type="CDD" id="cd00093">
    <property type="entry name" value="HTH_XRE"/>
    <property type="match status" value="1"/>
</dbReference>
<dbReference type="InterPro" id="IPR001387">
    <property type="entry name" value="Cro/C1-type_HTH"/>
</dbReference>
<dbReference type="SMART" id="SM00530">
    <property type="entry name" value="HTH_XRE"/>
    <property type="match status" value="1"/>
</dbReference>
<sequence length="224" mass="25592">MKTLKKEIEFTAKQVGERVKERRTELNLTMPELGKRIGVNKSTIQRYEADGVDPKRTMIINGLADALLTTPEWLTGLSEEKEYDARTLCQKDIEEHIKKYLDTVSSTVSGEPHQQLLTTFLGKMIDLYSVLCHYFANAMAEVDRVAEDEGLKQSIMRYAIEVGAIEERVYRKEMEIPIEDMKRFLDGILHIYDEGRTKVSMGDLFGIVTEAENRLAEKENSVAP</sequence>
<dbReference type="Pfam" id="PF01381">
    <property type="entry name" value="HTH_3"/>
    <property type="match status" value="1"/>
</dbReference>
<dbReference type="Gene3D" id="1.10.260.40">
    <property type="entry name" value="lambda repressor-like DNA-binding domains"/>
    <property type="match status" value="1"/>
</dbReference>
<accession>A0ABV1G706</accession>
<dbReference type="InterPro" id="IPR010982">
    <property type="entry name" value="Lambda_DNA-bd_dom_sf"/>
</dbReference>
<dbReference type="EMBL" id="JBBMFF010000219">
    <property type="protein sequence ID" value="MEQ2511189.1"/>
    <property type="molecule type" value="Genomic_DNA"/>
</dbReference>
<feature type="domain" description="HTH cro/C1-type" evidence="1">
    <location>
        <begin position="19"/>
        <end position="74"/>
    </location>
</feature>